<proteinExistence type="predicted"/>
<organism evidence="1 2">
    <name type="scientific">Dentiscutata erythropus</name>
    <dbReference type="NCBI Taxonomy" id="1348616"/>
    <lineage>
        <taxon>Eukaryota</taxon>
        <taxon>Fungi</taxon>
        <taxon>Fungi incertae sedis</taxon>
        <taxon>Mucoromycota</taxon>
        <taxon>Glomeromycotina</taxon>
        <taxon>Glomeromycetes</taxon>
        <taxon>Diversisporales</taxon>
        <taxon>Gigasporaceae</taxon>
        <taxon>Dentiscutata</taxon>
    </lineage>
</organism>
<dbReference type="Proteomes" id="UP000789405">
    <property type="component" value="Unassembled WGS sequence"/>
</dbReference>
<keyword evidence="2" id="KW-1185">Reference proteome</keyword>
<reference evidence="1" key="1">
    <citation type="submission" date="2021-06" db="EMBL/GenBank/DDBJ databases">
        <authorList>
            <person name="Kallberg Y."/>
            <person name="Tangrot J."/>
            <person name="Rosling A."/>
        </authorList>
    </citation>
    <scope>NUCLEOTIDE SEQUENCE</scope>
    <source>
        <strain evidence="1">MA453B</strain>
    </source>
</reference>
<gene>
    <name evidence="1" type="ORF">DERYTH_LOCUS18957</name>
</gene>
<protein>
    <submittedName>
        <fullName evidence="1">20432_t:CDS:1</fullName>
    </submittedName>
</protein>
<name>A0A9N9JFJ2_9GLOM</name>
<evidence type="ECO:0000313" key="2">
    <source>
        <dbReference type="Proteomes" id="UP000789405"/>
    </source>
</evidence>
<sequence>ADHQYRNNRLYYEGLDHKLQQSLLGTSYEFSLFSRQLYILT</sequence>
<feature type="non-terminal residue" evidence="1">
    <location>
        <position position="1"/>
    </location>
</feature>
<comment type="caution">
    <text evidence="1">The sequence shown here is derived from an EMBL/GenBank/DDBJ whole genome shotgun (WGS) entry which is preliminary data.</text>
</comment>
<accession>A0A9N9JFJ2</accession>
<dbReference type="AlphaFoldDB" id="A0A9N9JFJ2"/>
<dbReference type="EMBL" id="CAJVPY010020020">
    <property type="protein sequence ID" value="CAG8773868.1"/>
    <property type="molecule type" value="Genomic_DNA"/>
</dbReference>
<evidence type="ECO:0000313" key="1">
    <source>
        <dbReference type="EMBL" id="CAG8773868.1"/>
    </source>
</evidence>